<evidence type="ECO:0000259" key="1">
    <source>
        <dbReference type="Pfam" id="PF00460"/>
    </source>
</evidence>
<dbReference type="InterPro" id="IPR001444">
    <property type="entry name" value="Flag_bb_rod_N"/>
</dbReference>
<dbReference type="Pfam" id="PF00460">
    <property type="entry name" value="Flg_bb_rod"/>
    <property type="match status" value="1"/>
</dbReference>
<dbReference type="EMBL" id="LAZR01029611">
    <property type="protein sequence ID" value="KKL59068.1"/>
    <property type="molecule type" value="Genomic_DNA"/>
</dbReference>
<organism evidence="2">
    <name type="scientific">marine sediment metagenome</name>
    <dbReference type="NCBI Taxonomy" id="412755"/>
    <lineage>
        <taxon>unclassified sequences</taxon>
        <taxon>metagenomes</taxon>
        <taxon>ecological metagenomes</taxon>
    </lineage>
</organism>
<accession>A0A0F9DBI2</accession>
<evidence type="ECO:0000313" key="2">
    <source>
        <dbReference type="EMBL" id="KKL59068.1"/>
    </source>
</evidence>
<protein>
    <recommendedName>
        <fullName evidence="1">Flagellar basal body rod protein N-terminal domain-containing protein</fullName>
    </recommendedName>
</protein>
<dbReference type="AlphaFoldDB" id="A0A0F9DBI2"/>
<proteinExistence type="predicted"/>
<dbReference type="InterPro" id="IPR019776">
    <property type="entry name" value="Flagellar_basal_body_rod_CS"/>
</dbReference>
<dbReference type="PROSITE" id="PS00588">
    <property type="entry name" value="FLAGELLA_BB_ROD"/>
    <property type="match status" value="1"/>
</dbReference>
<reference evidence="2" key="1">
    <citation type="journal article" date="2015" name="Nature">
        <title>Complex archaea that bridge the gap between prokaryotes and eukaryotes.</title>
        <authorList>
            <person name="Spang A."/>
            <person name="Saw J.H."/>
            <person name="Jorgensen S.L."/>
            <person name="Zaremba-Niedzwiedzka K."/>
            <person name="Martijn J."/>
            <person name="Lind A.E."/>
            <person name="van Eijk R."/>
            <person name="Schleper C."/>
            <person name="Guy L."/>
            <person name="Ettema T.J."/>
        </authorList>
    </citation>
    <scope>NUCLEOTIDE SEQUENCE</scope>
</reference>
<dbReference type="GO" id="GO:0009288">
    <property type="term" value="C:bacterial-type flagellum"/>
    <property type="evidence" value="ECO:0007669"/>
    <property type="project" value="TreeGrafter"/>
</dbReference>
<sequence length="71" mass="7764">MLRAFSTAATGMVAQQMIVDTIANNLANINTVGFKRSQVDFHDLMYVRLLEPGRETPPVSQRRAASRSAAA</sequence>
<dbReference type="GO" id="GO:0071978">
    <property type="term" value="P:bacterial-type flagellum-dependent swarming motility"/>
    <property type="evidence" value="ECO:0007669"/>
    <property type="project" value="TreeGrafter"/>
</dbReference>
<dbReference type="PANTHER" id="PTHR30435">
    <property type="entry name" value="FLAGELLAR PROTEIN"/>
    <property type="match status" value="1"/>
</dbReference>
<name>A0A0F9DBI2_9ZZZZ</name>
<comment type="caution">
    <text evidence="2">The sequence shown here is derived from an EMBL/GenBank/DDBJ whole genome shotgun (WGS) entry which is preliminary data.</text>
</comment>
<gene>
    <name evidence="2" type="ORF">LCGC14_2219060</name>
</gene>
<dbReference type="PANTHER" id="PTHR30435:SF19">
    <property type="entry name" value="FLAGELLAR BASAL-BODY ROD PROTEIN FLGG"/>
    <property type="match status" value="1"/>
</dbReference>
<feature type="domain" description="Flagellar basal body rod protein N-terminal" evidence="1">
    <location>
        <begin position="7"/>
        <end position="35"/>
    </location>
</feature>